<comment type="caution">
    <text evidence="2">The sequence shown here is derived from an EMBL/GenBank/DDBJ whole genome shotgun (WGS) entry which is preliminary data.</text>
</comment>
<reference evidence="2" key="1">
    <citation type="submission" date="2022-10" db="EMBL/GenBank/DDBJ databases">
        <title>Whole genome sequencing of three plant growth promoting bacteria isolated from Vachellia tortilis subsp. raddiana in Morocco.</title>
        <authorList>
            <person name="Hnini M."/>
            <person name="Zouagui R."/>
            <person name="Zouagui H."/>
            <person name="Chemao Elfihri M.-W."/>
            <person name="Ibrahimi A."/>
            <person name="Sbabou L."/>
            <person name="Aurag J."/>
        </authorList>
    </citation>
    <scope>NUCLEOTIDE SEQUENCE</scope>
    <source>
        <strain evidence="2">LMR678</strain>
    </source>
</reference>
<sequence>MDQLSFGFDTRTAPVGTDLLYFAVLPEPAAAERLVEAGRRLKKKHGLSGRLYPPERLHVSLVGLGRFSGLPEVAVSAACRIGNRITASPFNVTFDRAASFRTGSSRALVMRCREGAGALQAIHRQIIGSLDCSSRPFEPHLTLFYDDYAVPEVHLEPVTWTVRDIVLVHSLYGQGRHRHLRRWPLAA</sequence>
<evidence type="ECO:0000313" key="3">
    <source>
        <dbReference type="Proteomes" id="UP001079430"/>
    </source>
</evidence>
<evidence type="ECO:0000313" key="2">
    <source>
        <dbReference type="EMBL" id="MCZ4090668.1"/>
    </source>
</evidence>
<protein>
    <submittedName>
        <fullName evidence="2">2'-5' RNA ligase family protein</fullName>
    </submittedName>
</protein>
<keyword evidence="1" id="KW-0378">Hydrolase</keyword>
<dbReference type="InterPro" id="IPR009097">
    <property type="entry name" value="Cyclic_Pdiesterase"/>
</dbReference>
<dbReference type="RefSeq" id="WP_269279228.1">
    <property type="nucleotide sequence ID" value="NZ_JAPVOI010000004.1"/>
</dbReference>
<evidence type="ECO:0000256" key="1">
    <source>
        <dbReference type="ARBA" id="ARBA00022801"/>
    </source>
</evidence>
<organism evidence="2 3">
    <name type="scientific">Sinorhizobium psoraleae</name>
    <dbReference type="NCBI Taxonomy" id="520838"/>
    <lineage>
        <taxon>Bacteria</taxon>
        <taxon>Pseudomonadati</taxon>
        <taxon>Pseudomonadota</taxon>
        <taxon>Alphaproteobacteria</taxon>
        <taxon>Hyphomicrobiales</taxon>
        <taxon>Rhizobiaceae</taxon>
        <taxon>Sinorhizobium/Ensifer group</taxon>
        <taxon>Sinorhizobium</taxon>
    </lineage>
</organism>
<dbReference type="EMBL" id="JAPVOI010000004">
    <property type="protein sequence ID" value="MCZ4090668.1"/>
    <property type="molecule type" value="Genomic_DNA"/>
</dbReference>
<keyword evidence="3" id="KW-1185">Reference proteome</keyword>
<gene>
    <name evidence="2" type="ORF">O3W52_11475</name>
</gene>
<keyword evidence="2" id="KW-0436">Ligase</keyword>
<dbReference type="Gene3D" id="3.90.1140.10">
    <property type="entry name" value="Cyclic phosphodiesterase"/>
    <property type="match status" value="1"/>
</dbReference>
<proteinExistence type="predicted"/>
<dbReference type="SUPFAM" id="SSF55144">
    <property type="entry name" value="LigT-like"/>
    <property type="match status" value="1"/>
</dbReference>
<dbReference type="PANTHER" id="PTHR35561">
    <property type="entry name" value="RNA 2',3'-CYCLIC PHOSPHODIESTERASE"/>
    <property type="match status" value="1"/>
</dbReference>
<name>A0ABT4KFC5_9HYPH</name>
<accession>A0ABT4KFC5</accession>
<dbReference type="PANTHER" id="PTHR35561:SF1">
    <property type="entry name" value="RNA 2',3'-CYCLIC PHOSPHODIESTERASE"/>
    <property type="match status" value="1"/>
</dbReference>
<dbReference type="InterPro" id="IPR004175">
    <property type="entry name" value="RNA_CPDase"/>
</dbReference>
<dbReference type="Proteomes" id="UP001079430">
    <property type="component" value="Unassembled WGS sequence"/>
</dbReference>
<dbReference type="Pfam" id="PF13563">
    <property type="entry name" value="2_5_RNA_ligase2"/>
    <property type="match status" value="1"/>
</dbReference>
<dbReference type="GO" id="GO:0016874">
    <property type="term" value="F:ligase activity"/>
    <property type="evidence" value="ECO:0007669"/>
    <property type="project" value="UniProtKB-KW"/>
</dbReference>